<dbReference type="EMBL" id="WAEL01000004">
    <property type="protein sequence ID" value="NID10935.1"/>
    <property type="molecule type" value="Genomic_DNA"/>
</dbReference>
<evidence type="ECO:0000256" key="1">
    <source>
        <dbReference type="SAM" id="Phobius"/>
    </source>
</evidence>
<organism evidence="2 3">
    <name type="scientific">Fibrivirga algicola</name>
    <dbReference type="NCBI Taxonomy" id="2950420"/>
    <lineage>
        <taxon>Bacteria</taxon>
        <taxon>Pseudomonadati</taxon>
        <taxon>Bacteroidota</taxon>
        <taxon>Cytophagia</taxon>
        <taxon>Cytophagales</taxon>
        <taxon>Spirosomataceae</taxon>
        <taxon>Fibrivirga</taxon>
    </lineage>
</organism>
<feature type="transmembrane region" description="Helical" evidence="1">
    <location>
        <begin position="43"/>
        <end position="65"/>
    </location>
</feature>
<sequence>MEFDELQKIWDAQTNQPLWAINETALHHRIQAKKNQAFHITRISELLSIIVNVVAGSVVLAVNLTKTPANLAMYGMAAWMFATALYVLVSRIRRLNGQKTFDRTILGELTHAISMATYQVRLSRLLRWNMLPIVGLSLLGVWQGGKSVWLLLGLIAFFALAYMASGWEHGLYAAKKRELEVLRERLQQ</sequence>
<protein>
    <submittedName>
        <fullName evidence="2">Uncharacterized protein</fullName>
    </submittedName>
</protein>
<feature type="transmembrane region" description="Helical" evidence="1">
    <location>
        <begin position="71"/>
        <end position="89"/>
    </location>
</feature>
<comment type="caution">
    <text evidence="2">The sequence shown here is derived from an EMBL/GenBank/DDBJ whole genome shotgun (WGS) entry which is preliminary data.</text>
</comment>
<keyword evidence="3" id="KW-1185">Reference proteome</keyword>
<name>A0ABX0QI99_9BACT</name>
<keyword evidence="1" id="KW-0812">Transmembrane</keyword>
<feature type="transmembrane region" description="Helical" evidence="1">
    <location>
        <begin position="125"/>
        <end position="142"/>
    </location>
</feature>
<reference evidence="3" key="2">
    <citation type="submission" date="2023-07" db="EMBL/GenBank/DDBJ databases">
        <authorList>
            <person name="Jung D.-H."/>
        </authorList>
    </citation>
    <scope>NUCLEOTIDE SEQUENCE [LARGE SCALE GENOMIC DNA]</scope>
    <source>
        <strain evidence="3">JA-25</strain>
    </source>
</reference>
<keyword evidence="1" id="KW-0472">Membrane</keyword>
<feature type="transmembrane region" description="Helical" evidence="1">
    <location>
        <begin position="148"/>
        <end position="167"/>
    </location>
</feature>
<dbReference type="RefSeq" id="WP_166692096.1">
    <property type="nucleotide sequence ID" value="NZ_WAEL01000004.1"/>
</dbReference>
<evidence type="ECO:0000313" key="2">
    <source>
        <dbReference type="EMBL" id="NID10935.1"/>
    </source>
</evidence>
<keyword evidence="1" id="KW-1133">Transmembrane helix</keyword>
<evidence type="ECO:0000313" key="3">
    <source>
        <dbReference type="Proteomes" id="UP000606008"/>
    </source>
</evidence>
<proteinExistence type="predicted"/>
<reference evidence="3" key="1">
    <citation type="submission" date="2019-09" db="EMBL/GenBank/DDBJ databases">
        <authorList>
            <person name="Jung D.-H."/>
        </authorList>
    </citation>
    <scope>NUCLEOTIDE SEQUENCE [LARGE SCALE GENOMIC DNA]</scope>
    <source>
        <strain evidence="3">JA-25</strain>
    </source>
</reference>
<accession>A0ABX0QI99</accession>
<gene>
    <name evidence="2" type="ORF">F7231_12215</name>
</gene>
<dbReference type="Proteomes" id="UP000606008">
    <property type="component" value="Unassembled WGS sequence"/>
</dbReference>